<organism evidence="1 2">
    <name type="scientific">Coffea canephora</name>
    <name type="common">Robusta coffee</name>
    <dbReference type="NCBI Taxonomy" id="49390"/>
    <lineage>
        <taxon>Eukaryota</taxon>
        <taxon>Viridiplantae</taxon>
        <taxon>Streptophyta</taxon>
        <taxon>Embryophyta</taxon>
        <taxon>Tracheophyta</taxon>
        <taxon>Spermatophyta</taxon>
        <taxon>Magnoliopsida</taxon>
        <taxon>eudicotyledons</taxon>
        <taxon>Gunneridae</taxon>
        <taxon>Pentapetalae</taxon>
        <taxon>asterids</taxon>
        <taxon>lamiids</taxon>
        <taxon>Gentianales</taxon>
        <taxon>Rubiaceae</taxon>
        <taxon>Ixoroideae</taxon>
        <taxon>Gardenieae complex</taxon>
        <taxon>Bertiereae - Coffeeae clade</taxon>
        <taxon>Coffeeae</taxon>
        <taxon>Coffea</taxon>
    </lineage>
</organism>
<accession>A0A068VI26</accession>
<evidence type="ECO:0000313" key="2">
    <source>
        <dbReference type="Proteomes" id="UP000295252"/>
    </source>
</evidence>
<protein>
    <submittedName>
        <fullName evidence="1">DH200=94 genomic scaffold, scaffold_428</fullName>
    </submittedName>
</protein>
<proteinExistence type="predicted"/>
<dbReference type="InParanoid" id="A0A068VI26"/>
<keyword evidence="2" id="KW-1185">Reference proteome</keyword>
<dbReference type="AlphaFoldDB" id="A0A068VI26"/>
<sequence>MSLKESDSVLSLFSFRIPRMSRPILTSFMRSRVTKPPPQIKMSPTLLSRQEFFYCSFFSYHVFSTAQKEETQLEKAPLSHVFNSAIFVQKMWLENAPSSHALHEPHFQLCPGGRKRASHKTWLEGTFCQVTFSLLV</sequence>
<gene>
    <name evidence="1" type="ORF">GSCOC_T00011515001</name>
</gene>
<reference evidence="2" key="1">
    <citation type="journal article" date="2014" name="Science">
        <title>The coffee genome provides insight into the convergent evolution of caffeine biosynthesis.</title>
        <authorList>
            <person name="Denoeud F."/>
            <person name="Carretero-Paulet L."/>
            <person name="Dereeper A."/>
            <person name="Droc G."/>
            <person name="Guyot R."/>
            <person name="Pietrella M."/>
            <person name="Zheng C."/>
            <person name="Alberti A."/>
            <person name="Anthony F."/>
            <person name="Aprea G."/>
            <person name="Aury J.M."/>
            <person name="Bento P."/>
            <person name="Bernard M."/>
            <person name="Bocs S."/>
            <person name="Campa C."/>
            <person name="Cenci A."/>
            <person name="Combes M.C."/>
            <person name="Crouzillat D."/>
            <person name="Da Silva C."/>
            <person name="Daddiego L."/>
            <person name="De Bellis F."/>
            <person name="Dussert S."/>
            <person name="Garsmeur O."/>
            <person name="Gayraud T."/>
            <person name="Guignon V."/>
            <person name="Jahn K."/>
            <person name="Jamilloux V."/>
            <person name="Joet T."/>
            <person name="Labadie K."/>
            <person name="Lan T."/>
            <person name="Leclercq J."/>
            <person name="Lepelley M."/>
            <person name="Leroy T."/>
            <person name="Li L.T."/>
            <person name="Librado P."/>
            <person name="Lopez L."/>
            <person name="Munoz A."/>
            <person name="Noel B."/>
            <person name="Pallavicini A."/>
            <person name="Perrotta G."/>
            <person name="Poncet V."/>
            <person name="Pot D."/>
            <person name="Priyono X."/>
            <person name="Rigoreau M."/>
            <person name="Rouard M."/>
            <person name="Rozas J."/>
            <person name="Tranchant-Dubreuil C."/>
            <person name="VanBuren R."/>
            <person name="Zhang Q."/>
            <person name="Andrade A.C."/>
            <person name="Argout X."/>
            <person name="Bertrand B."/>
            <person name="de Kochko A."/>
            <person name="Graziosi G."/>
            <person name="Henry R.J."/>
            <person name="Jayarama X."/>
            <person name="Ming R."/>
            <person name="Nagai C."/>
            <person name="Rounsley S."/>
            <person name="Sankoff D."/>
            <person name="Giuliano G."/>
            <person name="Albert V.A."/>
            <person name="Wincker P."/>
            <person name="Lashermes P."/>
        </authorList>
    </citation>
    <scope>NUCLEOTIDE SEQUENCE [LARGE SCALE GENOMIC DNA]</scope>
    <source>
        <strain evidence="2">cv. DH200-94</strain>
    </source>
</reference>
<name>A0A068VI26_COFCA</name>
<dbReference type="Proteomes" id="UP000295252">
    <property type="component" value="Unassembled WGS sequence"/>
</dbReference>
<dbReference type="Gramene" id="CDP19323">
    <property type="protein sequence ID" value="CDP19323"/>
    <property type="gene ID" value="GSCOC_T00011515001"/>
</dbReference>
<evidence type="ECO:0000313" key="1">
    <source>
        <dbReference type="EMBL" id="CDP19323.1"/>
    </source>
</evidence>
<dbReference type="EMBL" id="HG739512">
    <property type="protein sequence ID" value="CDP19323.1"/>
    <property type="molecule type" value="Genomic_DNA"/>
</dbReference>